<dbReference type="SUPFAM" id="SSF51161">
    <property type="entry name" value="Trimeric LpxA-like enzymes"/>
    <property type="match status" value="1"/>
</dbReference>
<evidence type="ECO:0000256" key="1">
    <source>
        <dbReference type="ARBA" id="ARBA00022679"/>
    </source>
</evidence>
<dbReference type="PANTHER" id="PTHR43584">
    <property type="entry name" value="NUCLEOTIDYL TRANSFERASE"/>
    <property type="match status" value="1"/>
</dbReference>
<dbReference type="Pfam" id="PF13562">
    <property type="entry name" value="NTP_transf_4"/>
    <property type="match status" value="1"/>
</dbReference>
<keyword evidence="4" id="KW-1185">Reference proteome</keyword>
<keyword evidence="2" id="KW-0012">Acyltransferase</keyword>
<evidence type="ECO:0000313" key="3">
    <source>
        <dbReference type="EMBL" id="GAA0875693.1"/>
    </source>
</evidence>
<dbReference type="NCBIfam" id="TIGR03991">
    <property type="entry name" value="alt_bact_glmU"/>
    <property type="match status" value="1"/>
</dbReference>
<name>A0ABP3Y4W4_9FLAO</name>
<dbReference type="Gene3D" id="2.160.10.10">
    <property type="entry name" value="Hexapeptide repeat proteins"/>
    <property type="match status" value="1"/>
</dbReference>
<organism evidence="3 4">
    <name type="scientific">Wandonia haliotis</name>
    <dbReference type="NCBI Taxonomy" id="574963"/>
    <lineage>
        <taxon>Bacteria</taxon>
        <taxon>Pseudomonadati</taxon>
        <taxon>Bacteroidota</taxon>
        <taxon>Flavobacteriia</taxon>
        <taxon>Flavobacteriales</taxon>
        <taxon>Crocinitomicaceae</taxon>
        <taxon>Wandonia</taxon>
    </lineage>
</organism>
<dbReference type="Proteomes" id="UP001501126">
    <property type="component" value="Unassembled WGS sequence"/>
</dbReference>
<keyword evidence="1" id="KW-0808">Transferase</keyword>
<accession>A0ABP3Y4W4</accession>
<dbReference type="PANTHER" id="PTHR43584:SF9">
    <property type="entry name" value="TRANSFERASE HEXAPEPTIDE REPEAT CONTAINING PROTEIN"/>
    <property type="match status" value="1"/>
</dbReference>
<reference evidence="4" key="1">
    <citation type="journal article" date="2019" name="Int. J. Syst. Evol. Microbiol.">
        <title>The Global Catalogue of Microorganisms (GCM) 10K type strain sequencing project: providing services to taxonomists for standard genome sequencing and annotation.</title>
        <authorList>
            <consortium name="The Broad Institute Genomics Platform"/>
            <consortium name="The Broad Institute Genome Sequencing Center for Infectious Disease"/>
            <person name="Wu L."/>
            <person name="Ma J."/>
        </authorList>
    </citation>
    <scope>NUCLEOTIDE SEQUENCE [LARGE SCALE GENOMIC DNA]</scope>
    <source>
        <strain evidence="4">JCM 16083</strain>
    </source>
</reference>
<protein>
    <submittedName>
        <fullName evidence="3">GlmU family protein</fullName>
    </submittedName>
</protein>
<proteinExistence type="predicted"/>
<comment type="caution">
    <text evidence="3">The sequence shown here is derived from an EMBL/GenBank/DDBJ whole genome shotgun (WGS) entry which is preliminary data.</text>
</comment>
<dbReference type="InterPro" id="IPR023917">
    <property type="entry name" value="Bifunctiontional_GlmU_bac-type"/>
</dbReference>
<gene>
    <name evidence="3" type="ORF">GCM10009118_21020</name>
</gene>
<dbReference type="EMBL" id="BAAAFH010000011">
    <property type="protein sequence ID" value="GAA0875693.1"/>
    <property type="molecule type" value="Genomic_DNA"/>
</dbReference>
<dbReference type="CDD" id="cd05635">
    <property type="entry name" value="LbH_unknown"/>
    <property type="match status" value="1"/>
</dbReference>
<dbReference type="InterPro" id="IPR011004">
    <property type="entry name" value="Trimer_LpxA-like_sf"/>
</dbReference>
<dbReference type="RefSeq" id="WP_343787444.1">
    <property type="nucleotide sequence ID" value="NZ_BAAAFH010000011.1"/>
</dbReference>
<dbReference type="InterPro" id="IPR050065">
    <property type="entry name" value="GlmU-like"/>
</dbReference>
<sequence>MHLAFHDNELHKRFNPLTLTRPLSELRMGLFTNRERWLRLLGRDDNEFCVFATETYLNERYAKADENTEYLHINAAAIPDQSLAKEVSNLKVGEELRTEHDWIARKGLYKHGFEVKIAVNQPLLILKNTWDLFQENAKVLKNDFLFHTEGRKSQSLSSSNTVIGERELVFLEEGAYVEGAILNTTNGPVYVGTEAEIMEGAMVRGPLALAEHAALKMGAKVYGASSFGPHCKVGGEVSNSIFIGYSNKGHDGFLGNSVIGEWCNLGADTNSSNLKNNYGKVKVYSYEKQDMVQTDVQFLGLLMGDHAKSGINTMFNTATVVGVSANIFGAEFPPKYIPSFAWGAAPEVKFDLQKVFETAENMMQRRGIALSAADKSVLTYLYELK</sequence>
<evidence type="ECO:0000256" key="2">
    <source>
        <dbReference type="ARBA" id="ARBA00023315"/>
    </source>
</evidence>
<evidence type="ECO:0000313" key="4">
    <source>
        <dbReference type="Proteomes" id="UP001501126"/>
    </source>
</evidence>